<feature type="non-terminal residue" evidence="1">
    <location>
        <position position="134"/>
    </location>
</feature>
<evidence type="ECO:0000313" key="2">
    <source>
        <dbReference type="Proteomes" id="UP001519460"/>
    </source>
</evidence>
<keyword evidence="2" id="KW-1185">Reference proteome</keyword>
<sequence>MPCFTITFPFCPYFYQYSPLRAGQALQHCLRIRHSADFGLSIASRRGCGYLLQLCFVRRKSDCRVVRAWRLASGNLTVLGLIGPLAVIQYTLSAYTVCTFSEQTRVITLSPIILKSNKQRGEAVRKDITLESVT</sequence>
<name>A0ABD0K724_9CAEN</name>
<reference evidence="1 2" key="1">
    <citation type="journal article" date="2023" name="Sci. Data">
        <title>Genome assembly of the Korean intertidal mud-creeper Batillaria attramentaria.</title>
        <authorList>
            <person name="Patra A.K."/>
            <person name="Ho P.T."/>
            <person name="Jun S."/>
            <person name="Lee S.J."/>
            <person name="Kim Y."/>
            <person name="Won Y.J."/>
        </authorList>
    </citation>
    <scope>NUCLEOTIDE SEQUENCE [LARGE SCALE GENOMIC DNA]</scope>
    <source>
        <strain evidence="1">Wonlab-2016</strain>
    </source>
</reference>
<accession>A0ABD0K724</accession>
<gene>
    <name evidence="1" type="ORF">BaRGS_00026109</name>
</gene>
<proteinExistence type="predicted"/>
<organism evidence="1 2">
    <name type="scientific">Batillaria attramentaria</name>
    <dbReference type="NCBI Taxonomy" id="370345"/>
    <lineage>
        <taxon>Eukaryota</taxon>
        <taxon>Metazoa</taxon>
        <taxon>Spiralia</taxon>
        <taxon>Lophotrochozoa</taxon>
        <taxon>Mollusca</taxon>
        <taxon>Gastropoda</taxon>
        <taxon>Caenogastropoda</taxon>
        <taxon>Sorbeoconcha</taxon>
        <taxon>Cerithioidea</taxon>
        <taxon>Batillariidae</taxon>
        <taxon>Batillaria</taxon>
    </lineage>
</organism>
<comment type="caution">
    <text evidence="1">The sequence shown here is derived from an EMBL/GenBank/DDBJ whole genome shotgun (WGS) entry which is preliminary data.</text>
</comment>
<dbReference type="Proteomes" id="UP001519460">
    <property type="component" value="Unassembled WGS sequence"/>
</dbReference>
<dbReference type="EMBL" id="JACVVK020000241">
    <property type="protein sequence ID" value="KAK7482610.1"/>
    <property type="molecule type" value="Genomic_DNA"/>
</dbReference>
<protein>
    <submittedName>
        <fullName evidence="1">Uncharacterized protein</fullName>
    </submittedName>
</protein>
<dbReference type="AlphaFoldDB" id="A0ABD0K724"/>
<evidence type="ECO:0000313" key="1">
    <source>
        <dbReference type="EMBL" id="KAK7482610.1"/>
    </source>
</evidence>